<dbReference type="InterPro" id="IPR011711">
    <property type="entry name" value="GntR_C"/>
</dbReference>
<dbReference type="GO" id="GO:0003700">
    <property type="term" value="F:DNA-binding transcription factor activity"/>
    <property type="evidence" value="ECO:0007669"/>
    <property type="project" value="InterPro"/>
</dbReference>
<dbReference type="Pfam" id="PF00392">
    <property type="entry name" value="GntR"/>
    <property type="match status" value="1"/>
</dbReference>
<gene>
    <name evidence="5" type="ORF">VN24_22325</name>
</gene>
<dbReference type="CDD" id="cd07377">
    <property type="entry name" value="WHTH_GntR"/>
    <property type="match status" value="1"/>
</dbReference>
<dbReference type="SMART" id="SM00895">
    <property type="entry name" value="FCD"/>
    <property type="match status" value="1"/>
</dbReference>
<dbReference type="PROSITE" id="PS50949">
    <property type="entry name" value="HTH_GNTR"/>
    <property type="match status" value="1"/>
</dbReference>
<dbReference type="InterPro" id="IPR036388">
    <property type="entry name" value="WH-like_DNA-bd_sf"/>
</dbReference>
<dbReference type="AlphaFoldDB" id="A0A0D5NNF4"/>
<dbReference type="PANTHER" id="PTHR43537:SF45">
    <property type="entry name" value="GNTR FAMILY REGULATORY PROTEIN"/>
    <property type="match status" value="1"/>
</dbReference>
<protein>
    <recommendedName>
        <fullName evidence="4">HTH gntR-type domain-containing protein</fullName>
    </recommendedName>
</protein>
<dbReference type="InterPro" id="IPR036390">
    <property type="entry name" value="WH_DNA-bd_sf"/>
</dbReference>
<dbReference type="HOGENOM" id="CLU_017584_5_4_9"/>
<proteinExistence type="predicted"/>
<dbReference type="InterPro" id="IPR000524">
    <property type="entry name" value="Tscrpt_reg_HTH_GntR"/>
</dbReference>
<evidence type="ECO:0000313" key="5">
    <source>
        <dbReference type="EMBL" id="AJY76801.1"/>
    </source>
</evidence>
<keyword evidence="2" id="KW-0238">DNA-binding</keyword>
<reference evidence="6" key="2">
    <citation type="submission" date="2015-03" db="EMBL/GenBank/DDBJ databases">
        <title>Genome sequence of Paenibacillus beijingensis strain DSM 24997T.</title>
        <authorList>
            <person name="Kwak Y."/>
            <person name="Shin J.-H."/>
        </authorList>
    </citation>
    <scope>NUCLEOTIDE SEQUENCE [LARGE SCALE GENOMIC DNA]</scope>
    <source>
        <strain evidence="6">DSM 24997</strain>
    </source>
</reference>
<dbReference type="SMART" id="SM00345">
    <property type="entry name" value="HTH_GNTR"/>
    <property type="match status" value="1"/>
</dbReference>
<feature type="domain" description="HTH gntR-type" evidence="4">
    <location>
        <begin position="8"/>
        <end position="74"/>
    </location>
</feature>
<accession>A0A0D5NNF4</accession>
<evidence type="ECO:0000313" key="6">
    <source>
        <dbReference type="Proteomes" id="UP000032633"/>
    </source>
</evidence>
<dbReference type="Gene3D" id="1.10.10.10">
    <property type="entry name" value="Winged helix-like DNA-binding domain superfamily/Winged helix DNA-binding domain"/>
    <property type="match status" value="1"/>
</dbReference>
<dbReference type="InterPro" id="IPR008920">
    <property type="entry name" value="TF_FadR/GntR_C"/>
</dbReference>
<dbReference type="Pfam" id="PF07729">
    <property type="entry name" value="FCD"/>
    <property type="match status" value="1"/>
</dbReference>
<dbReference type="KEGG" id="pbj:VN24_22325"/>
<dbReference type="Gene3D" id="1.20.120.530">
    <property type="entry name" value="GntR ligand-binding domain-like"/>
    <property type="match status" value="1"/>
</dbReference>
<dbReference type="RefSeq" id="WP_045672226.1">
    <property type="nucleotide sequence ID" value="NZ_CP011058.1"/>
</dbReference>
<dbReference type="EMBL" id="CP011058">
    <property type="protein sequence ID" value="AJY76801.1"/>
    <property type="molecule type" value="Genomic_DNA"/>
</dbReference>
<evidence type="ECO:0000256" key="2">
    <source>
        <dbReference type="ARBA" id="ARBA00023125"/>
    </source>
</evidence>
<evidence type="ECO:0000256" key="1">
    <source>
        <dbReference type="ARBA" id="ARBA00023015"/>
    </source>
</evidence>
<sequence>MEQTRRFSSITEQVYDQLHRDIMHATLAPGQRMTIRKLAEMYEVSTMPIREALHKLSSEGLVKYDRRGLTVNALTEEEIKQIYEARMRLESLLLVWASDRATAEDIDKLEQLVHDMDLHSKNDRARWMESNYHFHMGMYQLAGSERLLNMIRSLYTSIEPYLFMIETTQDVVDASQNEHHLIVDALKSHDHARLDQLIRSHLQDAADTVLNADSSAGAEKQNETGM</sequence>
<dbReference type="PATRIC" id="fig|1126833.4.peg.4903"/>
<dbReference type="Proteomes" id="UP000032633">
    <property type="component" value="Chromosome"/>
</dbReference>
<dbReference type="PANTHER" id="PTHR43537">
    <property type="entry name" value="TRANSCRIPTIONAL REGULATOR, GNTR FAMILY"/>
    <property type="match status" value="1"/>
</dbReference>
<keyword evidence="1" id="KW-0805">Transcription regulation</keyword>
<dbReference type="OrthoDB" id="114741at2"/>
<name>A0A0D5NNF4_9BACL</name>
<dbReference type="SUPFAM" id="SSF46785">
    <property type="entry name" value="Winged helix' DNA-binding domain"/>
    <property type="match status" value="1"/>
</dbReference>
<keyword evidence="6" id="KW-1185">Reference proteome</keyword>
<dbReference type="GO" id="GO:0003677">
    <property type="term" value="F:DNA binding"/>
    <property type="evidence" value="ECO:0007669"/>
    <property type="project" value="UniProtKB-KW"/>
</dbReference>
<dbReference type="STRING" id="1126833.VN24_22325"/>
<keyword evidence="3" id="KW-0804">Transcription</keyword>
<evidence type="ECO:0000259" key="4">
    <source>
        <dbReference type="PROSITE" id="PS50949"/>
    </source>
</evidence>
<reference evidence="5 6" key="1">
    <citation type="journal article" date="2015" name="J. Biotechnol.">
        <title>Complete genome sequence of Paenibacillus beijingensis 7188(T) (=DSM 24997(T)), a novel rhizobacterium from jujube garden soil.</title>
        <authorList>
            <person name="Kwak Y."/>
            <person name="Shin J.H."/>
        </authorList>
    </citation>
    <scope>NUCLEOTIDE SEQUENCE [LARGE SCALE GENOMIC DNA]</scope>
    <source>
        <strain evidence="5 6">DSM 24997</strain>
    </source>
</reference>
<organism evidence="5 6">
    <name type="scientific">Paenibacillus beijingensis</name>
    <dbReference type="NCBI Taxonomy" id="1126833"/>
    <lineage>
        <taxon>Bacteria</taxon>
        <taxon>Bacillati</taxon>
        <taxon>Bacillota</taxon>
        <taxon>Bacilli</taxon>
        <taxon>Bacillales</taxon>
        <taxon>Paenibacillaceae</taxon>
        <taxon>Paenibacillus</taxon>
    </lineage>
</organism>
<dbReference type="SUPFAM" id="SSF48008">
    <property type="entry name" value="GntR ligand-binding domain-like"/>
    <property type="match status" value="1"/>
</dbReference>
<evidence type="ECO:0000256" key="3">
    <source>
        <dbReference type="ARBA" id="ARBA00023163"/>
    </source>
</evidence>